<dbReference type="EMBL" id="SRLO01000171">
    <property type="protein sequence ID" value="TNN69777.1"/>
    <property type="molecule type" value="Genomic_DNA"/>
</dbReference>
<feature type="compositionally biased region" description="Acidic residues" evidence="1">
    <location>
        <begin position="63"/>
        <end position="73"/>
    </location>
</feature>
<proteinExistence type="predicted"/>
<sequence>MWLTEDEEDLERRGKEVQKKSKLEMMRKMTSSPDAMPMGISSRAETNKLCPKAECENCNIWQEPEDGGDAEQEEQQKSTEGGHYCHGDRAVISLLHHLCN</sequence>
<evidence type="ECO:0000256" key="1">
    <source>
        <dbReference type="SAM" id="MobiDB-lite"/>
    </source>
</evidence>
<feature type="compositionally biased region" description="Basic and acidic residues" evidence="1">
    <location>
        <begin position="10"/>
        <end position="27"/>
    </location>
</feature>
<organism evidence="2 3">
    <name type="scientific">Liparis tanakae</name>
    <name type="common">Tanaka's snailfish</name>
    <dbReference type="NCBI Taxonomy" id="230148"/>
    <lineage>
        <taxon>Eukaryota</taxon>
        <taxon>Metazoa</taxon>
        <taxon>Chordata</taxon>
        <taxon>Craniata</taxon>
        <taxon>Vertebrata</taxon>
        <taxon>Euteleostomi</taxon>
        <taxon>Actinopterygii</taxon>
        <taxon>Neopterygii</taxon>
        <taxon>Teleostei</taxon>
        <taxon>Neoteleostei</taxon>
        <taxon>Acanthomorphata</taxon>
        <taxon>Eupercaria</taxon>
        <taxon>Perciformes</taxon>
        <taxon>Cottioidei</taxon>
        <taxon>Cottales</taxon>
        <taxon>Liparidae</taxon>
        <taxon>Liparis</taxon>
    </lineage>
</organism>
<evidence type="ECO:0000313" key="3">
    <source>
        <dbReference type="Proteomes" id="UP000314294"/>
    </source>
</evidence>
<protein>
    <submittedName>
        <fullName evidence="2">Uncharacterized protein</fullName>
    </submittedName>
</protein>
<dbReference type="AlphaFoldDB" id="A0A4Z2HVP9"/>
<gene>
    <name evidence="2" type="ORF">EYF80_020009</name>
</gene>
<feature type="region of interest" description="Disordered" evidence="1">
    <location>
        <begin position="61"/>
        <end position="84"/>
    </location>
</feature>
<evidence type="ECO:0000313" key="2">
    <source>
        <dbReference type="EMBL" id="TNN69777.1"/>
    </source>
</evidence>
<name>A0A4Z2HVP9_9TELE</name>
<comment type="caution">
    <text evidence="2">The sequence shown here is derived from an EMBL/GenBank/DDBJ whole genome shotgun (WGS) entry which is preliminary data.</text>
</comment>
<keyword evidence="3" id="KW-1185">Reference proteome</keyword>
<accession>A0A4Z2HVP9</accession>
<reference evidence="2 3" key="1">
    <citation type="submission" date="2019-03" db="EMBL/GenBank/DDBJ databases">
        <title>First draft genome of Liparis tanakae, snailfish: a comprehensive survey of snailfish specific genes.</title>
        <authorList>
            <person name="Kim W."/>
            <person name="Song I."/>
            <person name="Jeong J.-H."/>
            <person name="Kim D."/>
            <person name="Kim S."/>
            <person name="Ryu S."/>
            <person name="Song J.Y."/>
            <person name="Lee S.K."/>
        </authorList>
    </citation>
    <scope>NUCLEOTIDE SEQUENCE [LARGE SCALE GENOMIC DNA]</scope>
    <source>
        <tissue evidence="2">Muscle</tissue>
    </source>
</reference>
<dbReference type="Proteomes" id="UP000314294">
    <property type="component" value="Unassembled WGS sequence"/>
</dbReference>
<feature type="region of interest" description="Disordered" evidence="1">
    <location>
        <begin position="1"/>
        <end position="40"/>
    </location>
</feature>